<evidence type="ECO:0000256" key="1">
    <source>
        <dbReference type="SAM" id="SignalP"/>
    </source>
</evidence>
<dbReference type="AlphaFoldDB" id="G8NUJ6"/>
<evidence type="ECO:0000313" key="2">
    <source>
        <dbReference type="EMBL" id="AEU36447.1"/>
    </source>
</evidence>
<evidence type="ECO:0000313" key="3">
    <source>
        <dbReference type="Proteomes" id="UP000007113"/>
    </source>
</evidence>
<proteinExistence type="predicted"/>
<keyword evidence="1" id="KW-0732">Signal</keyword>
<dbReference type="Proteomes" id="UP000007113">
    <property type="component" value="Chromosome"/>
</dbReference>
<accession>G8NUJ6</accession>
<feature type="signal peptide" evidence="1">
    <location>
        <begin position="1"/>
        <end position="30"/>
    </location>
</feature>
<feature type="chain" id="PRO_5003512361" evidence="1">
    <location>
        <begin position="31"/>
        <end position="282"/>
    </location>
</feature>
<dbReference type="HOGENOM" id="CLU_1034168_0_0_0"/>
<dbReference type="KEGG" id="gma:AciX8_2118"/>
<organism evidence="2 3">
    <name type="scientific">Granulicella mallensis (strain ATCC BAA-1857 / DSM 23137 / MP5ACTX8)</name>
    <dbReference type="NCBI Taxonomy" id="682795"/>
    <lineage>
        <taxon>Bacteria</taxon>
        <taxon>Pseudomonadati</taxon>
        <taxon>Acidobacteriota</taxon>
        <taxon>Terriglobia</taxon>
        <taxon>Terriglobales</taxon>
        <taxon>Acidobacteriaceae</taxon>
        <taxon>Granulicella</taxon>
    </lineage>
</organism>
<protein>
    <submittedName>
        <fullName evidence="2">Uncharacterized protein</fullName>
    </submittedName>
</protein>
<reference evidence="2 3" key="1">
    <citation type="submission" date="2011-11" db="EMBL/GenBank/DDBJ databases">
        <title>Complete sequence of Granulicella mallensis MP5ACTX8.</title>
        <authorList>
            <consortium name="US DOE Joint Genome Institute"/>
            <person name="Lucas S."/>
            <person name="Copeland A."/>
            <person name="Lapidus A."/>
            <person name="Cheng J.-F."/>
            <person name="Goodwin L."/>
            <person name="Pitluck S."/>
            <person name="Peters L."/>
            <person name="Lu M."/>
            <person name="Detter J.C."/>
            <person name="Han C."/>
            <person name="Tapia R."/>
            <person name="Land M."/>
            <person name="Hauser L."/>
            <person name="Kyrpides N."/>
            <person name="Ivanova N."/>
            <person name="Mikhailova N."/>
            <person name="Pagani I."/>
            <person name="Rawat S."/>
            <person name="Mannisto M."/>
            <person name="Haggblom M."/>
            <person name="Woyke T."/>
        </authorList>
    </citation>
    <scope>NUCLEOTIDE SEQUENCE [LARGE SCALE GENOMIC DNA]</scope>
    <source>
        <strain evidence="3">ATCC BAA-1857 / DSM 23137 / MP5ACTX8</strain>
    </source>
</reference>
<name>G8NUJ6_GRAMM</name>
<dbReference type="EMBL" id="CP003130">
    <property type="protein sequence ID" value="AEU36447.1"/>
    <property type="molecule type" value="Genomic_DNA"/>
</dbReference>
<keyword evidence="3" id="KW-1185">Reference proteome</keyword>
<sequence length="282" mass="31009" precursor="true">MRFAMTSRTLSAAISLVAFFGYSSALCAQAAKTPTLGEILQRLEANLNHYDTGVPSFFCDEHVISKMEPGVRDQDTITDSVFRLKRTADSDHTTALVESREIKSVNGKPPTKRDLKGPTVVSGVFEGGLAVVSHNQTACMRYDLQRINRKRPTDPYIVRFATALTPENTADCLLQEKSKGLVFIDPASMQITHLELTTPRHTIIPGNAYESAVVGKRDLTVDYAPVLLGGQSFWMPSTITSRNVGGIGTFDVTVWSFQATYRNYHRLEVTSRILPAGEVPGP</sequence>
<dbReference type="eggNOG" id="ENOG5033X8C">
    <property type="taxonomic scope" value="Bacteria"/>
</dbReference>
<gene>
    <name evidence="2" type="ordered locus">AciX8_2118</name>
</gene>